<gene>
    <name evidence="1" type="ORF">SAMN04489757_11813</name>
</gene>
<name>A0A1I5G946_9FIRM</name>
<dbReference type="Proteomes" id="UP000198806">
    <property type="component" value="Unassembled WGS sequence"/>
</dbReference>
<dbReference type="NCBIfam" id="TIGR04223">
    <property type="entry name" value="quorum_AgrD"/>
    <property type="match status" value="1"/>
</dbReference>
<dbReference type="EMBL" id="FOWD01000018">
    <property type="protein sequence ID" value="SFO32379.1"/>
    <property type="molecule type" value="Genomic_DNA"/>
</dbReference>
<evidence type="ECO:0000313" key="2">
    <source>
        <dbReference type="Proteomes" id="UP000198806"/>
    </source>
</evidence>
<protein>
    <submittedName>
        <fullName evidence="1">Cyclic lactone autoinducer peptide</fullName>
    </submittedName>
</protein>
<organism evidence="1 2">
    <name type="scientific">Anaerocolumna aminovalerica</name>
    <dbReference type="NCBI Taxonomy" id="1527"/>
    <lineage>
        <taxon>Bacteria</taxon>
        <taxon>Bacillati</taxon>
        <taxon>Bacillota</taxon>
        <taxon>Clostridia</taxon>
        <taxon>Lachnospirales</taxon>
        <taxon>Lachnospiraceae</taxon>
        <taxon>Anaerocolumna</taxon>
    </lineage>
</organism>
<dbReference type="InterPro" id="IPR009229">
    <property type="entry name" value="AgrD"/>
</dbReference>
<dbReference type="AlphaFoldDB" id="A0A1I5G946"/>
<reference evidence="1 2" key="1">
    <citation type="submission" date="2016-10" db="EMBL/GenBank/DDBJ databases">
        <authorList>
            <person name="de Groot N.N."/>
        </authorList>
    </citation>
    <scope>NUCLEOTIDE SEQUENCE [LARGE SCALE GENOMIC DNA]</scope>
    <source>
        <strain evidence="1 2">DSM 1283</strain>
    </source>
</reference>
<sequence length="47" mass="5186">MKKLIFKTCGVVANLALLVTVLNVNASCMLFAHQPELPKGAEKLRKF</sequence>
<dbReference type="RefSeq" id="WP_091686977.1">
    <property type="nucleotide sequence ID" value="NZ_BAABFM010000023.1"/>
</dbReference>
<evidence type="ECO:0000313" key="1">
    <source>
        <dbReference type="EMBL" id="SFO32379.1"/>
    </source>
</evidence>
<proteinExistence type="predicted"/>
<accession>A0A1I5G946</accession>
<keyword evidence="2" id="KW-1185">Reference proteome</keyword>
<dbReference type="STRING" id="1527.SAMN04489757_11813"/>